<sequence length="252" mass="29266">MKKTIMMLFIMLMSSQFIQAQGTSVHMHRRVADTDMEEVIKREVKYWSKFAESEIEKGNMTFWGVFVRIGGTDLENEPNILIVNGFTDIDKEINWGGIKDMFPDVKMEDMETRHLSTTTDMIVLRDLKNHIQVPGATGDDFNFVRIKYHNVKDLGWHFRFEADKVKPFFKADMDAGKSKRKGWGNAVILEPKSEKFPYKAYSYNLFSKLSDALNPRHKEGTPFPDGFFDEYQKNVAGPDNSRLYRVIKVVNK</sequence>
<gene>
    <name evidence="2" type="ORF">FUA22_08735</name>
</gene>
<organism evidence="2 3">
    <name type="scientific">Seonamhaeicola maritimus</name>
    <dbReference type="NCBI Taxonomy" id="2591822"/>
    <lineage>
        <taxon>Bacteria</taxon>
        <taxon>Pseudomonadati</taxon>
        <taxon>Bacteroidota</taxon>
        <taxon>Flavobacteriia</taxon>
        <taxon>Flavobacteriales</taxon>
        <taxon>Flavobacteriaceae</taxon>
    </lineage>
</organism>
<dbReference type="AlphaFoldDB" id="A0A5C7GGE7"/>
<keyword evidence="1" id="KW-0732">Signal</keyword>
<protein>
    <submittedName>
        <fullName evidence="2">Uncharacterized protein</fullName>
    </submittedName>
</protein>
<name>A0A5C7GGE7_9FLAO</name>
<dbReference type="OrthoDB" id="1423478at2"/>
<dbReference type="RefSeq" id="WP_147767583.1">
    <property type="nucleotide sequence ID" value="NZ_VRKQ01000010.1"/>
</dbReference>
<evidence type="ECO:0000313" key="2">
    <source>
        <dbReference type="EMBL" id="TXG36658.1"/>
    </source>
</evidence>
<evidence type="ECO:0000256" key="1">
    <source>
        <dbReference type="SAM" id="SignalP"/>
    </source>
</evidence>
<reference evidence="2 3" key="1">
    <citation type="submission" date="2019-08" db="EMBL/GenBank/DDBJ databases">
        <title>Seonamhaeicola sediminis sp. nov., isolated from marine sediment.</title>
        <authorList>
            <person name="Cao W.R."/>
        </authorList>
    </citation>
    <scope>NUCLEOTIDE SEQUENCE [LARGE SCALE GENOMIC DNA]</scope>
    <source>
        <strain evidence="2 3">1505</strain>
    </source>
</reference>
<evidence type="ECO:0000313" key="3">
    <source>
        <dbReference type="Proteomes" id="UP000321080"/>
    </source>
</evidence>
<accession>A0A5C7GGE7</accession>
<proteinExistence type="predicted"/>
<keyword evidence="3" id="KW-1185">Reference proteome</keyword>
<feature type="signal peptide" evidence="1">
    <location>
        <begin position="1"/>
        <end position="20"/>
    </location>
</feature>
<comment type="caution">
    <text evidence="2">The sequence shown here is derived from an EMBL/GenBank/DDBJ whole genome shotgun (WGS) entry which is preliminary data.</text>
</comment>
<dbReference type="Proteomes" id="UP000321080">
    <property type="component" value="Unassembled WGS sequence"/>
</dbReference>
<dbReference type="EMBL" id="VRKQ01000010">
    <property type="protein sequence ID" value="TXG36658.1"/>
    <property type="molecule type" value="Genomic_DNA"/>
</dbReference>
<feature type="chain" id="PRO_5023049280" evidence="1">
    <location>
        <begin position="21"/>
        <end position="252"/>
    </location>
</feature>